<dbReference type="AlphaFoldDB" id="A0A6P7KD03"/>
<evidence type="ECO:0000256" key="4">
    <source>
        <dbReference type="ARBA" id="ARBA00022729"/>
    </source>
</evidence>
<dbReference type="GO" id="GO:0007218">
    <property type="term" value="P:neuropeptide signaling pathway"/>
    <property type="evidence" value="ECO:0007669"/>
    <property type="project" value="UniProtKB-KW"/>
</dbReference>
<dbReference type="GeneID" id="114450991"/>
<keyword evidence="9" id="KW-1185">Reference proteome</keyword>
<reference evidence="10" key="1">
    <citation type="submission" date="2025-08" db="UniProtKB">
        <authorList>
            <consortium name="RefSeq"/>
        </authorList>
    </citation>
    <scope>IDENTIFICATION</scope>
</reference>
<proteinExistence type="inferred from homology"/>
<evidence type="ECO:0000256" key="3">
    <source>
        <dbReference type="ARBA" id="ARBA00022525"/>
    </source>
</evidence>
<dbReference type="OrthoDB" id="8834619at2759"/>
<evidence type="ECO:0000313" key="10">
    <source>
        <dbReference type="RefSeq" id="XP_028285291.1"/>
    </source>
</evidence>
<dbReference type="RefSeq" id="XP_028285291.1">
    <property type="nucleotide sequence ID" value="XM_028429490.1"/>
</dbReference>
<comment type="similarity">
    <text evidence="2">Belongs to the FARP (FMRFamide related peptide) family.</text>
</comment>
<evidence type="ECO:0000256" key="7">
    <source>
        <dbReference type="SAM" id="MobiDB-lite"/>
    </source>
</evidence>
<protein>
    <submittedName>
        <fullName evidence="10">Pro-FMRFamide-related neuropeptide VF</fullName>
    </submittedName>
</protein>
<dbReference type="CTD" id="64111"/>
<name>A0A6P7KD03_9TELE</name>
<accession>A0A6P7KD03</accession>
<dbReference type="Proteomes" id="UP000515145">
    <property type="component" value="Chromosome 2"/>
</dbReference>
<dbReference type="GO" id="GO:0005576">
    <property type="term" value="C:extracellular region"/>
    <property type="evidence" value="ECO:0007669"/>
    <property type="project" value="UniProtKB-SubCell"/>
</dbReference>
<dbReference type="InterPro" id="IPR026297">
    <property type="entry name" value="FMRFamide-related/fGRP"/>
</dbReference>
<evidence type="ECO:0000256" key="1">
    <source>
        <dbReference type="ARBA" id="ARBA00004613"/>
    </source>
</evidence>
<organism evidence="9 10">
    <name type="scientific">Parambassis ranga</name>
    <name type="common">Indian glassy fish</name>
    <dbReference type="NCBI Taxonomy" id="210632"/>
    <lineage>
        <taxon>Eukaryota</taxon>
        <taxon>Metazoa</taxon>
        <taxon>Chordata</taxon>
        <taxon>Craniata</taxon>
        <taxon>Vertebrata</taxon>
        <taxon>Euteleostomi</taxon>
        <taxon>Actinopterygii</taxon>
        <taxon>Neopterygii</taxon>
        <taxon>Teleostei</taxon>
        <taxon>Neoteleostei</taxon>
        <taxon>Acanthomorphata</taxon>
        <taxon>Ovalentaria</taxon>
        <taxon>Ambassidae</taxon>
        <taxon>Parambassis</taxon>
    </lineage>
</organism>
<keyword evidence="6 10" id="KW-0527">Neuropeptide</keyword>
<sequence>MLTAVMLSALLMLGVGVGAAADLQVYGKSLHGDKTVLGSNEGRHSVRKQPRQQTKSEIHRSLDLESFNIQVTPPTSKLSLPTIIKLYPPTAKPLHMHANMPMRFGRQSDPGDDRSPNSTPNMPQRFGRSWELLRMCAECRDTREAANPVLPQRFGRSSPYWTLLRTLATEQLLNTDVNW</sequence>
<evidence type="ECO:0000256" key="8">
    <source>
        <dbReference type="SAM" id="SignalP"/>
    </source>
</evidence>
<dbReference type="PANTHER" id="PTHR14403">
    <property type="entry name" value="RFAMIDE PEPTIDE GONADOTROPIN INHIBITORY HORMONE"/>
    <property type="match status" value="1"/>
</dbReference>
<dbReference type="GO" id="GO:0032277">
    <property type="term" value="P:negative regulation of gonadotropin secretion"/>
    <property type="evidence" value="ECO:0007669"/>
    <property type="project" value="TreeGrafter"/>
</dbReference>
<evidence type="ECO:0000256" key="2">
    <source>
        <dbReference type="ARBA" id="ARBA00006356"/>
    </source>
</evidence>
<evidence type="ECO:0000313" key="9">
    <source>
        <dbReference type="Proteomes" id="UP000515145"/>
    </source>
</evidence>
<keyword evidence="5" id="KW-0027">Amidation</keyword>
<comment type="subcellular location">
    <subcellularLocation>
        <location evidence="1">Secreted</location>
    </subcellularLocation>
</comment>
<feature type="chain" id="PRO_5028244952" evidence="8">
    <location>
        <begin position="21"/>
        <end position="179"/>
    </location>
</feature>
<dbReference type="PANTHER" id="PTHR14403:SF6">
    <property type="entry name" value="PRO-FMRFAMIDE-RELATED NEUROPEPTIDE VF"/>
    <property type="match status" value="1"/>
</dbReference>
<evidence type="ECO:0000256" key="6">
    <source>
        <dbReference type="ARBA" id="ARBA00023320"/>
    </source>
</evidence>
<dbReference type="InParanoid" id="A0A6P7KD03"/>
<gene>
    <name evidence="10" type="primary">npvf</name>
</gene>
<evidence type="ECO:0000256" key="5">
    <source>
        <dbReference type="ARBA" id="ARBA00022815"/>
    </source>
</evidence>
<feature type="signal peptide" evidence="8">
    <location>
        <begin position="1"/>
        <end position="20"/>
    </location>
</feature>
<feature type="region of interest" description="Disordered" evidence="7">
    <location>
        <begin position="36"/>
        <end position="56"/>
    </location>
</feature>
<dbReference type="GO" id="GO:0005102">
    <property type="term" value="F:signaling receptor binding"/>
    <property type="evidence" value="ECO:0007669"/>
    <property type="project" value="TreeGrafter"/>
</dbReference>
<feature type="region of interest" description="Disordered" evidence="7">
    <location>
        <begin position="104"/>
        <end position="126"/>
    </location>
</feature>
<keyword evidence="4 8" id="KW-0732">Signal</keyword>
<keyword evidence="3" id="KW-0964">Secreted</keyword>